<protein>
    <recommendedName>
        <fullName evidence="4">DUF3455 domain-containing protein</fullName>
    </recommendedName>
</protein>
<reference evidence="2 3" key="1">
    <citation type="submission" date="2017-09" db="EMBL/GenBank/DDBJ databases">
        <title>The diverse metabolic capabilities of V. boronicumulans make it an excellent choice for continued studies on novel biodegradation.</title>
        <authorList>
            <person name="Sun S."/>
        </authorList>
    </citation>
    <scope>NUCLEOTIDE SEQUENCE [LARGE SCALE GENOMIC DNA]</scope>
    <source>
        <strain evidence="2 3">J1</strain>
    </source>
</reference>
<name>A0A250DQR9_9BURK</name>
<proteinExistence type="predicted"/>
<dbReference type="AlphaFoldDB" id="A0A250DQR9"/>
<dbReference type="Proteomes" id="UP000217154">
    <property type="component" value="Chromosome"/>
</dbReference>
<dbReference type="InterPro" id="IPR021851">
    <property type="entry name" value="DUF3455"/>
</dbReference>
<gene>
    <name evidence="2" type="ORF">CKY39_26030</name>
</gene>
<dbReference type="PROSITE" id="PS51257">
    <property type="entry name" value="PROKAR_LIPOPROTEIN"/>
    <property type="match status" value="1"/>
</dbReference>
<dbReference type="PANTHER" id="PTHR35567">
    <property type="entry name" value="MALATE DEHYDROGENASE (AFU_ORTHOLOGUE AFUA_2G13800)"/>
    <property type="match status" value="1"/>
</dbReference>
<sequence>MHIRTLTVLASTTAAALGLAACSGMGAKPLPMFSQASLPDAVKVPAGHRVAMETVGAGDITYECRAKANAPGAHEWVFVGPDAKLMDRAGKQVGKYYGPPATWENLDGSKVTATQVAVAPNGTGNIPHQLVKANPATGMGAMQGVSYIQRVATQGGVAPAAACGATNMGQKQVVKYQADYIFYRAS</sequence>
<feature type="chain" id="PRO_5012987460" description="DUF3455 domain-containing protein" evidence="1">
    <location>
        <begin position="21"/>
        <end position="186"/>
    </location>
</feature>
<evidence type="ECO:0000256" key="1">
    <source>
        <dbReference type="SAM" id="SignalP"/>
    </source>
</evidence>
<dbReference type="KEGG" id="vbo:CKY39_26030"/>
<accession>A0A250DQR9</accession>
<dbReference type="Pfam" id="PF11937">
    <property type="entry name" value="DUF3455"/>
    <property type="match status" value="1"/>
</dbReference>
<organism evidence="2 3">
    <name type="scientific">Variovorax boronicumulans</name>
    <dbReference type="NCBI Taxonomy" id="436515"/>
    <lineage>
        <taxon>Bacteria</taxon>
        <taxon>Pseudomonadati</taxon>
        <taxon>Pseudomonadota</taxon>
        <taxon>Betaproteobacteria</taxon>
        <taxon>Burkholderiales</taxon>
        <taxon>Comamonadaceae</taxon>
        <taxon>Variovorax</taxon>
    </lineage>
</organism>
<evidence type="ECO:0000313" key="2">
    <source>
        <dbReference type="EMBL" id="ATA56303.1"/>
    </source>
</evidence>
<feature type="signal peptide" evidence="1">
    <location>
        <begin position="1"/>
        <end position="20"/>
    </location>
</feature>
<dbReference type="RefSeq" id="WP_095746492.1">
    <property type="nucleotide sequence ID" value="NZ_CP023284.1"/>
</dbReference>
<dbReference type="EMBL" id="CP023284">
    <property type="protein sequence ID" value="ATA56303.1"/>
    <property type="molecule type" value="Genomic_DNA"/>
</dbReference>
<evidence type="ECO:0008006" key="4">
    <source>
        <dbReference type="Google" id="ProtNLM"/>
    </source>
</evidence>
<evidence type="ECO:0000313" key="3">
    <source>
        <dbReference type="Proteomes" id="UP000217154"/>
    </source>
</evidence>
<dbReference type="PANTHER" id="PTHR35567:SF1">
    <property type="entry name" value="CONSERVED FUNGAL PROTEIN (AFU_ORTHOLOGUE AFUA_1G14230)"/>
    <property type="match status" value="1"/>
</dbReference>
<keyword evidence="1" id="KW-0732">Signal</keyword>